<evidence type="ECO:0000313" key="12">
    <source>
        <dbReference type="EMBL" id="THD20511.1"/>
    </source>
</evidence>
<dbReference type="PANTHER" id="PTHR45884:SF2">
    <property type="entry name" value="N-ACETYLTRANSFERASE ECO"/>
    <property type="match status" value="1"/>
</dbReference>
<evidence type="ECO:0000256" key="4">
    <source>
        <dbReference type="ARBA" id="ARBA00022723"/>
    </source>
</evidence>
<accession>A0A4E0R541</accession>
<evidence type="ECO:0000313" key="13">
    <source>
        <dbReference type="Proteomes" id="UP000230066"/>
    </source>
</evidence>
<comment type="similarity">
    <text evidence="2">Belongs to the acetyltransferase family. ECO subfamily.</text>
</comment>
<sequence length="299" mass="33357">MIIKALLRLLKYFPNRFGSVRAAISTMLFVLLMNYGKSNHGTVQMKLDFGQKNFKYARCEKCQMVYNLADVEDQSAHTVFHAKYVAPKVKLPRGRHQQILLENFDGSRIVELYINNRSGATHFSKISSVMARDLGHDNPETVSTRESSPADLAVPGHWRVFAYVLDGSQLVVGCCVVELLTATLITSQGYHVRRLSGGRKSLLSWRLLSQDQTYSQPSSLPSSSDAGTRVPLPLCGVRRLWVYAKYRRKGVATRLLTCVLSNVICGRPLPKSQVAFAEPTACGADFAVAFTGREDFITY</sequence>
<dbReference type="InterPro" id="IPR016181">
    <property type="entry name" value="Acyl_CoA_acyltransferase"/>
</dbReference>
<dbReference type="GO" id="GO:0061733">
    <property type="term" value="F:protein-lysine-acetyltransferase activity"/>
    <property type="evidence" value="ECO:0007669"/>
    <property type="project" value="TreeGrafter"/>
</dbReference>
<dbReference type="Proteomes" id="UP000230066">
    <property type="component" value="Unassembled WGS sequence"/>
</dbReference>
<keyword evidence="7" id="KW-0539">Nucleus</keyword>
<dbReference type="SUPFAM" id="SSF55729">
    <property type="entry name" value="Acyl-CoA N-acyltransferases (Nat)"/>
    <property type="match status" value="1"/>
</dbReference>
<feature type="domain" description="N-acetyltransferase ESCO acetyl-transferase" evidence="11">
    <location>
        <begin position="234"/>
        <end position="299"/>
    </location>
</feature>
<evidence type="ECO:0000256" key="3">
    <source>
        <dbReference type="ARBA" id="ARBA00022679"/>
    </source>
</evidence>
<comment type="caution">
    <text evidence="12">The sequence shown here is derived from an EMBL/GenBank/DDBJ whole genome shotgun (WGS) entry which is preliminary data.</text>
</comment>
<evidence type="ECO:0000256" key="8">
    <source>
        <dbReference type="ARBA" id="ARBA00023306"/>
    </source>
</evidence>
<protein>
    <submittedName>
        <fullName evidence="12">N acetyltransferase ESCO1</fullName>
    </submittedName>
</protein>
<dbReference type="PANTHER" id="PTHR45884">
    <property type="entry name" value="N-ACETYLTRANSFERASE ECO"/>
    <property type="match status" value="1"/>
</dbReference>
<dbReference type="Pfam" id="PF13880">
    <property type="entry name" value="Acetyltransf_13"/>
    <property type="match status" value="1"/>
</dbReference>
<keyword evidence="3" id="KW-0808">Transferase</keyword>
<keyword evidence="8" id="KW-0131">Cell cycle</keyword>
<dbReference type="AlphaFoldDB" id="A0A4E0R541"/>
<name>A0A4E0R541_FASHE</name>
<gene>
    <name evidence="12" type="ORF">D915_008593</name>
</gene>
<dbReference type="EMBL" id="JXXN02004540">
    <property type="protein sequence ID" value="THD20511.1"/>
    <property type="molecule type" value="Genomic_DNA"/>
</dbReference>
<evidence type="ECO:0000256" key="9">
    <source>
        <dbReference type="ARBA" id="ARBA00023315"/>
    </source>
</evidence>
<comment type="subcellular location">
    <subcellularLocation>
        <location evidence="1">Nucleus</location>
    </subcellularLocation>
</comment>
<evidence type="ECO:0000256" key="1">
    <source>
        <dbReference type="ARBA" id="ARBA00004123"/>
    </source>
</evidence>
<reference evidence="12" key="1">
    <citation type="submission" date="2019-03" db="EMBL/GenBank/DDBJ databases">
        <title>Improved annotation for the trematode Fasciola hepatica.</title>
        <authorList>
            <person name="Choi Y.-J."/>
            <person name="Martin J."/>
            <person name="Mitreva M."/>
        </authorList>
    </citation>
    <scope>NUCLEOTIDE SEQUENCE [LARGE SCALE GENOMIC DNA]</scope>
</reference>
<dbReference type="GO" id="GO:0007064">
    <property type="term" value="P:mitotic sister chromatid cohesion"/>
    <property type="evidence" value="ECO:0007669"/>
    <property type="project" value="TreeGrafter"/>
</dbReference>
<keyword evidence="9" id="KW-0012">Acyltransferase</keyword>
<keyword evidence="5" id="KW-0863">Zinc-finger</keyword>
<evidence type="ECO:0000259" key="10">
    <source>
        <dbReference type="Pfam" id="PF13878"/>
    </source>
</evidence>
<dbReference type="Pfam" id="PF13878">
    <property type="entry name" value="zf-C2H2_3"/>
    <property type="match status" value="1"/>
</dbReference>
<keyword evidence="13" id="KW-1185">Reference proteome</keyword>
<dbReference type="GO" id="GO:0008270">
    <property type="term" value="F:zinc ion binding"/>
    <property type="evidence" value="ECO:0007669"/>
    <property type="project" value="UniProtKB-KW"/>
</dbReference>
<evidence type="ECO:0000256" key="5">
    <source>
        <dbReference type="ARBA" id="ARBA00022771"/>
    </source>
</evidence>
<dbReference type="InterPro" id="IPR028009">
    <property type="entry name" value="ESCO_Acetyltransf_dom"/>
</dbReference>
<proteinExistence type="inferred from homology"/>
<evidence type="ECO:0000256" key="6">
    <source>
        <dbReference type="ARBA" id="ARBA00022833"/>
    </source>
</evidence>
<dbReference type="GO" id="GO:0000785">
    <property type="term" value="C:chromatin"/>
    <property type="evidence" value="ECO:0007669"/>
    <property type="project" value="TreeGrafter"/>
</dbReference>
<feature type="domain" description="N-acetyltransferase ESCO zinc-finger" evidence="10">
    <location>
        <begin position="44"/>
        <end position="83"/>
    </location>
</feature>
<dbReference type="GO" id="GO:0005634">
    <property type="term" value="C:nucleus"/>
    <property type="evidence" value="ECO:0007669"/>
    <property type="project" value="UniProtKB-SubCell"/>
</dbReference>
<evidence type="ECO:0000256" key="7">
    <source>
        <dbReference type="ARBA" id="ARBA00023242"/>
    </source>
</evidence>
<keyword evidence="4" id="KW-0479">Metal-binding</keyword>
<organism evidence="12 13">
    <name type="scientific">Fasciola hepatica</name>
    <name type="common">Liver fluke</name>
    <dbReference type="NCBI Taxonomy" id="6192"/>
    <lineage>
        <taxon>Eukaryota</taxon>
        <taxon>Metazoa</taxon>
        <taxon>Spiralia</taxon>
        <taxon>Lophotrochozoa</taxon>
        <taxon>Platyhelminthes</taxon>
        <taxon>Trematoda</taxon>
        <taxon>Digenea</taxon>
        <taxon>Plagiorchiida</taxon>
        <taxon>Echinostomata</taxon>
        <taxon>Echinostomatoidea</taxon>
        <taxon>Fasciolidae</taxon>
        <taxon>Fasciola</taxon>
    </lineage>
</organism>
<keyword evidence="6" id="KW-0862">Zinc</keyword>
<dbReference type="InterPro" id="IPR028005">
    <property type="entry name" value="AcTrfase_ESCO_Znf_dom"/>
</dbReference>
<evidence type="ECO:0000259" key="11">
    <source>
        <dbReference type="Pfam" id="PF13880"/>
    </source>
</evidence>
<evidence type="ECO:0000256" key="2">
    <source>
        <dbReference type="ARBA" id="ARBA00005816"/>
    </source>
</evidence>